<reference evidence="2 3" key="1">
    <citation type="submission" date="2018-01" db="EMBL/GenBank/DDBJ databases">
        <title>Draft genome sequences of Chryseobacterium lactis NCTC11390, Chryseobacterium oncorhynchi 701B-08, and Chryseobacterium viscerum 687B-08.</title>
        <authorList>
            <person name="Jeong J.-J."/>
            <person name="Lee Y.J."/>
            <person name="Park B."/>
            <person name="Choi I.-G."/>
            <person name="Kim K.D."/>
        </authorList>
    </citation>
    <scope>NUCLEOTIDE SEQUENCE [LARGE SCALE GENOMIC DNA]</scope>
    <source>
        <strain evidence="2 3">NCTC11390</strain>
    </source>
</reference>
<gene>
    <name evidence="2" type="ORF">C1637_08460</name>
    <name evidence="1" type="ORF">EG342_11235</name>
</gene>
<dbReference type="OrthoDB" id="712058at2"/>
<dbReference type="RefSeq" id="WP_103290869.1">
    <property type="nucleotide sequence ID" value="NZ_CP033924.1"/>
</dbReference>
<keyword evidence="4" id="KW-1185">Reference proteome</keyword>
<dbReference type="EMBL" id="PPEH01000003">
    <property type="protein sequence ID" value="PNW13893.1"/>
    <property type="molecule type" value="Genomic_DNA"/>
</dbReference>
<organism evidence="2 3">
    <name type="scientific">Chryseobacterium lactis</name>
    <dbReference type="NCBI Taxonomy" id="1241981"/>
    <lineage>
        <taxon>Bacteria</taxon>
        <taxon>Pseudomonadati</taxon>
        <taxon>Bacteroidota</taxon>
        <taxon>Flavobacteriia</taxon>
        <taxon>Flavobacteriales</taxon>
        <taxon>Weeksellaceae</taxon>
        <taxon>Chryseobacterium group</taxon>
        <taxon>Chryseobacterium</taxon>
    </lineage>
</organism>
<name>A0A3G6RG40_CHRLC</name>
<dbReference type="KEGG" id="clac:EG342_11235"/>
<evidence type="ECO:0000313" key="2">
    <source>
        <dbReference type="EMBL" id="PNW13893.1"/>
    </source>
</evidence>
<accession>A0A3G6RG40</accession>
<evidence type="ECO:0000313" key="1">
    <source>
        <dbReference type="EMBL" id="AZA82431.1"/>
    </source>
</evidence>
<dbReference type="AlphaFoldDB" id="A0A3G6RG40"/>
<protein>
    <submittedName>
        <fullName evidence="2">Uncharacterized protein</fullName>
    </submittedName>
</protein>
<dbReference type="EMBL" id="CP033924">
    <property type="protein sequence ID" value="AZA82431.1"/>
    <property type="molecule type" value="Genomic_DNA"/>
</dbReference>
<dbReference type="Proteomes" id="UP000279972">
    <property type="component" value="Chromosome"/>
</dbReference>
<reference evidence="1 4" key="2">
    <citation type="submission" date="2018-11" db="EMBL/GenBank/DDBJ databases">
        <title>Proposal to divide the Flavobacteriaceae and reorganize its genera based on Amino Acid Identity values calculated from whole genome sequences.</title>
        <authorList>
            <person name="Nicholson A.C."/>
            <person name="Gulvik C.A."/>
            <person name="Whitney A.M."/>
            <person name="Humrighouse B.W."/>
            <person name="Bell M."/>
            <person name="Holmes B."/>
            <person name="Steigerwalt A.G."/>
            <person name="Villarma A."/>
            <person name="Sheth M."/>
            <person name="Batra D."/>
            <person name="Pryor J."/>
            <person name="Bernardet J.-F."/>
            <person name="Hugo C."/>
            <person name="Kampfer P."/>
            <person name="Newman J."/>
            <person name="McQuiston J.R."/>
        </authorList>
    </citation>
    <scope>NUCLEOTIDE SEQUENCE [LARGE SCALE GENOMIC DNA]</scope>
    <source>
        <strain evidence="1 4">KC_1864</strain>
    </source>
</reference>
<evidence type="ECO:0000313" key="4">
    <source>
        <dbReference type="Proteomes" id="UP000279972"/>
    </source>
</evidence>
<evidence type="ECO:0000313" key="3">
    <source>
        <dbReference type="Proteomes" id="UP000236262"/>
    </source>
</evidence>
<proteinExistence type="predicted"/>
<sequence>MKPNWEQIFVTLLQKPVKTADEFSEMQHARAEFEKELNLETQALLQEIELKGIKVNNIWDLVNTRSPYPEVIDVLTGYLTKDYHNKNKEGIIRALGVKEAEVSVAQRLLGAYFDTDDKGVKDAILVSIYNILKSKTAKKLLTAQNNEEPFMSLLGVFIQNRKISVDDFVKKFYKDIEPLLKE</sequence>
<dbReference type="Proteomes" id="UP000236262">
    <property type="component" value="Unassembled WGS sequence"/>
</dbReference>